<evidence type="ECO:0000313" key="1">
    <source>
        <dbReference type="EMBL" id="CAB4140213.1"/>
    </source>
</evidence>
<evidence type="ECO:0008006" key="3">
    <source>
        <dbReference type="Google" id="ProtNLM"/>
    </source>
</evidence>
<sequence length="138" mass="15286">MSVDTLLQRLTKVKGGKGRWTACCPSHEDRSPSLAITEKEDGRILLKCFGGCSVQEIVGSIGMDIGELFPPSEKLSHHKPRVKNAFYATDLLRVIEFESVLVSVAASNIANGVKLTDNDRSRLRQAQERIIEAARHIR</sequence>
<name>A0A6J5M3V8_9CAUD</name>
<gene>
    <name evidence="1" type="ORF">UFOVP409_19</name>
    <name evidence="2" type="ORF">UFOVP684_16</name>
</gene>
<dbReference type="GO" id="GO:0003677">
    <property type="term" value="F:DNA binding"/>
    <property type="evidence" value="ECO:0007669"/>
    <property type="project" value="InterPro"/>
</dbReference>
<accession>A0A6J5M3V8</accession>
<evidence type="ECO:0000313" key="2">
    <source>
        <dbReference type="EMBL" id="CAB4157330.1"/>
    </source>
</evidence>
<organism evidence="1">
    <name type="scientific">uncultured Caudovirales phage</name>
    <dbReference type="NCBI Taxonomy" id="2100421"/>
    <lineage>
        <taxon>Viruses</taxon>
        <taxon>Duplodnaviria</taxon>
        <taxon>Heunggongvirae</taxon>
        <taxon>Uroviricota</taxon>
        <taxon>Caudoviricetes</taxon>
        <taxon>Peduoviridae</taxon>
        <taxon>Maltschvirus</taxon>
        <taxon>Maltschvirus maltsch</taxon>
    </lineage>
</organism>
<dbReference type="SUPFAM" id="SSF57783">
    <property type="entry name" value="Zinc beta-ribbon"/>
    <property type="match status" value="1"/>
</dbReference>
<protein>
    <recommendedName>
        <fullName evidence="3">Zinc finger, CHC2-type</fullName>
    </recommendedName>
</protein>
<reference evidence="1" key="1">
    <citation type="submission" date="2020-04" db="EMBL/GenBank/DDBJ databases">
        <authorList>
            <person name="Chiriac C."/>
            <person name="Salcher M."/>
            <person name="Ghai R."/>
            <person name="Kavagutti S V."/>
        </authorList>
    </citation>
    <scope>NUCLEOTIDE SEQUENCE</scope>
</reference>
<proteinExistence type="predicted"/>
<dbReference type="InterPro" id="IPR036977">
    <property type="entry name" value="DNA_primase_Znf_CHC2"/>
</dbReference>
<dbReference type="Gene3D" id="3.90.580.10">
    <property type="entry name" value="Zinc finger, CHC2-type domain"/>
    <property type="match status" value="1"/>
</dbReference>
<dbReference type="EMBL" id="LR796652">
    <property type="protein sequence ID" value="CAB4157330.1"/>
    <property type="molecule type" value="Genomic_DNA"/>
</dbReference>
<dbReference type="GO" id="GO:0008270">
    <property type="term" value="F:zinc ion binding"/>
    <property type="evidence" value="ECO:0007669"/>
    <property type="project" value="InterPro"/>
</dbReference>
<dbReference type="GO" id="GO:0006260">
    <property type="term" value="P:DNA replication"/>
    <property type="evidence" value="ECO:0007669"/>
    <property type="project" value="InterPro"/>
</dbReference>
<dbReference type="EMBL" id="LR796382">
    <property type="protein sequence ID" value="CAB4140213.1"/>
    <property type="molecule type" value="Genomic_DNA"/>
</dbReference>